<sequence length="86" mass="9986">MERAPDTRTVWHPEHVQYLLVNFIEEKNKKAIKESKVKDKLMWGRVCSKMPVHMSSLSESAIQTKWKVLKKDYMAVTILRNEGGVG</sequence>
<gene>
    <name evidence="1" type="ORF">CJ030_MR6G001837</name>
</gene>
<evidence type="ECO:0000313" key="2">
    <source>
        <dbReference type="Proteomes" id="UP000516437"/>
    </source>
</evidence>
<reference evidence="1 2" key="1">
    <citation type="journal article" date="2019" name="Plant Biotechnol. J.">
        <title>The red bayberry genome and genetic basis of sex determination.</title>
        <authorList>
            <person name="Jia H.M."/>
            <person name="Jia H.J."/>
            <person name="Cai Q.L."/>
            <person name="Wang Y."/>
            <person name="Zhao H.B."/>
            <person name="Yang W.F."/>
            <person name="Wang G.Y."/>
            <person name="Li Y.H."/>
            <person name="Zhan D.L."/>
            <person name="Shen Y.T."/>
            <person name="Niu Q.F."/>
            <person name="Chang L."/>
            <person name="Qiu J."/>
            <person name="Zhao L."/>
            <person name="Xie H.B."/>
            <person name="Fu W.Y."/>
            <person name="Jin J."/>
            <person name="Li X.W."/>
            <person name="Jiao Y."/>
            <person name="Zhou C.C."/>
            <person name="Tu T."/>
            <person name="Chai C.Y."/>
            <person name="Gao J.L."/>
            <person name="Fan L.J."/>
            <person name="van de Weg E."/>
            <person name="Wang J.Y."/>
            <person name="Gao Z.S."/>
        </authorList>
    </citation>
    <scope>NUCLEOTIDE SEQUENCE [LARGE SCALE GENOMIC DNA]</scope>
    <source>
        <tissue evidence="1">Leaves</tissue>
    </source>
</reference>
<dbReference type="EMBL" id="RXIC02000024">
    <property type="protein sequence ID" value="KAB1209744.1"/>
    <property type="molecule type" value="Genomic_DNA"/>
</dbReference>
<organism evidence="1 2">
    <name type="scientific">Morella rubra</name>
    <name type="common">Chinese bayberry</name>
    <dbReference type="NCBI Taxonomy" id="262757"/>
    <lineage>
        <taxon>Eukaryota</taxon>
        <taxon>Viridiplantae</taxon>
        <taxon>Streptophyta</taxon>
        <taxon>Embryophyta</taxon>
        <taxon>Tracheophyta</taxon>
        <taxon>Spermatophyta</taxon>
        <taxon>Magnoliopsida</taxon>
        <taxon>eudicotyledons</taxon>
        <taxon>Gunneridae</taxon>
        <taxon>Pentapetalae</taxon>
        <taxon>rosids</taxon>
        <taxon>fabids</taxon>
        <taxon>Fagales</taxon>
        <taxon>Myricaceae</taxon>
        <taxon>Morella</taxon>
    </lineage>
</organism>
<proteinExistence type="predicted"/>
<name>A0A6A1VAC1_9ROSI</name>
<evidence type="ECO:0008006" key="3">
    <source>
        <dbReference type="Google" id="ProtNLM"/>
    </source>
</evidence>
<comment type="caution">
    <text evidence="1">The sequence shown here is derived from an EMBL/GenBank/DDBJ whole genome shotgun (WGS) entry which is preliminary data.</text>
</comment>
<dbReference type="AlphaFoldDB" id="A0A6A1VAC1"/>
<accession>A0A6A1VAC1</accession>
<protein>
    <recommendedName>
        <fullName evidence="3">Myb/SANT-like domain-containing protein</fullName>
    </recommendedName>
</protein>
<evidence type="ECO:0000313" key="1">
    <source>
        <dbReference type="EMBL" id="KAB1209744.1"/>
    </source>
</evidence>
<dbReference type="Proteomes" id="UP000516437">
    <property type="component" value="Chromosome 6"/>
</dbReference>
<keyword evidence="2" id="KW-1185">Reference proteome</keyword>